<feature type="transmembrane region" description="Helical" evidence="6">
    <location>
        <begin position="37"/>
        <end position="59"/>
    </location>
</feature>
<feature type="transmembrane region" description="Helical" evidence="6">
    <location>
        <begin position="183"/>
        <end position="204"/>
    </location>
</feature>
<gene>
    <name evidence="8" type="ORF">KAR29_12125</name>
</gene>
<evidence type="ECO:0000256" key="4">
    <source>
        <dbReference type="ARBA" id="ARBA00022989"/>
    </source>
</evidence>
<dbReference type="RefSeq" id="WP_274373251.1">
    <property type="nucleotide sequence ID" value="NZ_CP072943.1"/>
</dbReference>
<feature type="transmembrane region" description="Helical" evidence="6">
    <location>
        <begin position="286"/>
        <end position="305"/>
    </location>
</feature>
<keyword evidence="5 6" id="KW-0472">Membrane</keyword>
<feature type="transmembrane region" description="Helical" evidence="6">
    <location>
        <begin position="71"/>
        <end position="90"/>
    </location>
</feature>
<dbReference type="Proteomes" id="UP000671879">
    <property type="component" value="Chromosome"/>
</dbReference>
<dbReference type="SUPFAM" id="SSF103473">
    <property type="entry name" value="MFS general substrate transporter"/>
    <property type="match status" value="1"/>
</dbReference>
<dbReference type="CDD" id="cd17316">
    <property type="entry name" value="MFS_SV2_like"/>
    <property type="match status" value="1"/>
</dbReference>
<comment type="subcellular location">
    <subcellularLocation>
        <location evidence="1">Membrane</location>
        <topology evidence="1">Multi-pass membrane protein</topology>
    </subcellularLocation>
</comment>
<dbReference type="Pfam" id="PF07690">
    <property type="entry name" value="MFS_1"/>
    <property type="match status" value="1"/>
</dbReference>
<feature type="domain" description="Major facilitator superfamily (MFS) profile" evidence="7">
    <location>
        <begin position="32"/>
        <end position="427"/>
    </location>
</feature>
<evidence type="ECO:0000259" key="7">
    <source>
        <dbReference type="PROSITE" id="PS50850"/>
    </source>
</evidence>
<dbReference type="AlphaFoldDB" id="A0A9Q7AF00"/>
<dbReference type="PROSITE" id="PS50850">
    <property type="entry name" value="MFS"/>
    <property type="match status" value="1"/>
</dbReference>
<dbReference type="InterPro" id="IPR011701">
    <property type="entry name" value="MFS"/>
</dbReference>
<dbReference type="Gene3D" id="1.20.1250.20">
    <property type="entry name" value="MFS general substrate transporter like domains"/>
    <property type="match status" value="1"/>
</dbReference>
<keyword evidence="3 6" id="KW-0812">Transmembrane</keyword>
<dbReference type="PANTHER" id="PTHR23511:SF34">
    <property type="entry name" value="SYNAPTIC VESICLE GLYCOPROTEIN 2"/>
    <property type="match status" value="1"/>
</dbReference>
<evidence type="ECO:0000256" key="5">
    <source>
        <dbReference type="ARBA" id="ARBA00023136"/>
    </source>
</evidence>
<feature type="transmembrane region" description="Helical" evidence="6">
    <location>
        <begin position="97"/>
        <end position="118"/>
    </location>
</feature>
<keyword evidence="4 6" id="KW-1133">Transmembrane helix</keyword>
<dbReference type="GO" id="GO:0016020">
    <property type="term" value="C:membrane"/>
    <property type="evidence" value="ECO:0007669"/>
    <property type="project" value="UniProtKB-SubCell"/>
</dbReference>
<dbReference type="InterPro" id="IPR020846">
    <property type="entry name" value="MFS_dom"/>
</dbReference>
<feature type="transmembrane region" description="Helical" evidence="6">
    <location>
        <begin position="124"/>
        <end position="145"/>
    </location>
</feature>
<dbReference type="InterPro" id="IPR005829">
    <property type="entry name" value="Sugar_transporter_CS"/>
</dbReference>
<evidence type="ECO:0000313" key="8">
    <source>
        <dbReference type="EMBL" id="QTX32044.1"/>
    </source>
</evidence>
<evidence type="ECO:0000256" key="3">
    <source>
        <dbReference type="ARBA" id="ARBA00022692"/>
    </source>
</evidence>
<evidence type="ECO:0000256" key="6">
    <source>
        <dbReference type="SAM" id="Phobius"/>
    </source>
</evidence>
<keyword evidence="2" id="KW-0813">Transport</keyword>
<dbReference type="PROSITE" id="PS00216">
    <property type="entry name" value="SUGAR_TRANSPORT_1"/>
    <property type="match status" value="1"/>
</dbReference>
<keyword evidence="9" id="KW-1185">Reference proteome</keyword>
<feature type="transmembrane region" description="Helical" evidence="6">
    <location>
        <begin position="371"/>
        <end position="395"/>
    </location>
</feature>
<name>A0A9Q7AF00_9BACT</name>
<proteinExistence type="predicted"/>
<organism evidence="8 9">
    <name type="scientific">Aminithiophilus ramosus</name>
    <dbReference type="NCBI Taxonomy" id="3029084"/>
    <lineage>
        <taxon>Bacteria</taxon>
        <taxon>Thermotogati</taxon>
        <taxon>Synergistota</taxon>
        <taxon>Synergistia</taxon>
        <taxon>Synergistales</taxon>
        <taxon>Aminithiophilaceae</taxon>
        <taxon>Aminithiophilus</taxon>
    </lineage>
</organism>
<feature type="transmembrane region" description="Helical" evidence="6">
    <location>
        <begin position="401"/>
        <end position="420"/>
    </location>
</feature>
<dbReference type="EMBL" id="CP072943">
    <property type="protein sequence ID" value="QTX32044.1"/>
    <property type="molecule type" value="Genomic_DNA"/>
</dbReference>
<dbReference type="InterPro" id="IPR036259">
    <property type="entry name" value="MFS_trans_sf"/>
</dbReference>
<dbReference type="PANTHER" id="PTHR23511">
    <property type="entry name" value="SYNAPTIC VESICLE GLYCOPROTEIN 2"/>
    <property type="match status" value="1"/>
</dbReference>
<sequence length="432" mass="45682">MAAIDSCQERMRLVDLERYIDEVVAPREARATLCRTGLAWGLVSAGVLNLSFVLPGVMADWGLSGAQAGALAGRTFMGMFVGALLAGPLADRFGRRLLAVVLSLIGGLSTLSTAFAATPEAFGLWRFLSGLSFGGLGPVLFAGLCDFCGRGDRGRQLVLLESFWALGAMAGAFWALWVQSWSSWRAVVVFPGLLLPVALLLALGPESPRFLFFKGRIEPLERRYGSSPQSAARVSGGEKLTDGPYLGRTILMVSLWAVVSFAYYALFLWLPKIFALSGVGVVRARWFTLFVMAAQLPGYLLAAWSVERFGRVATAVVTLGGTAATALLFLSVTGSAGYLTAAVALSVFCLGAWGVLYAWTPEQFPTSLRGGAGGLTGASARAAGIVAPFFTGWAFDGGLGLTGVLSLVAATMALSALGAWRFGFETRRREIG</sequence>
<accession>A0A9Q7AF00</accession>
<evidence type="ECO:0000256" key="2">
    <source>
        <dbReference type="ARBA" id="ARBA00022448"/>
    </source>
</evidence>
<reference evidence="9" key="1">
    <citation type="submission" date="2021-04" db="EMBL/GenBank/DDBJ databases">
        <title>A novel Synergistetes isolate from a pyrite-forming mixed culture.</title>
        <authorList>
            <person name="Bunk B."/>
            <person name="Sproer C."/>
            <person name="Spring S."/>
            <person name="Pester M."/>
        </authorList>
    </citation>
    <scope>NUCLEOTIDE SEQUENCE [LARGE SCALE GENOMIC DNA]</scope>
    <source>
        <strain evidence="9">J.5.4.2-T.3.5.2</strain>
    </source>
</reference>
<feature type="transmembrane region" description="Helical" evidence="6">
    <location>
        <begin position="157"/>
        <end position="177"/>
    </location>
</feature>
<feature type="transmembrane region" description="Helical" evidence="6">
    <location>
        <begin position="245"/>
        <end position="266"/>
    </location>
</feature>
<dbReference type="KEGG" id="aram:KAR29_12125"/>
<dbReference type="GO" id="GO:0022857">
    <property type="term" value="F:transmembrane transporter activity"/>
    <property type="evidence" value="ECO:0007669"/>
    <property type="project" value="InterPro"/>
</dbReference>
<evidence type="ECO:0000313" key="9">
    <source>
        <dbReference type="Proteomes" id="UP000671879"/>
    </source>
</evidence>
<evidence type="ECO:0000256" key="1">
    <source>
        <dbReference type="ARBA" id="ARBA00004141"/>
    </source>
</evidence>
<feature type="transmembrane region" description="Helical" evidence="6">
    <location>
        <begin position="312"/>
        <end position="332"/>
    </location>
</feature>
<protein>
    <submittedName>
        <fullName evidence="8">MFS transporter</fullName>
    </submittedName>
</protein>
<feature type="transmembrane region" description="Helical" evidence="6">
    <location>
        <begin position="338"/>
        <end position="359"/>
    </location>
</feature>